<accession>Q852B3</accession>
<reference evidence="3" key="2">
    <citation type="journal article" date="2008" name="Nucleic Acids Res.">
        <title>The rice annotation project database (RAP-DB): 2008 update.</title>
        <authorList>
            <consortium name="The rice annotation project (RAP)"/>
        </authorList>
    </citation>
    <scope>GENOME REANNOTATION</scope>
    <source>
        <strain evidence="3">cv. Nipponbare</strain>
    </source>
</reference>
<evidence type="ECO:0000313" key="2">
    <source>
        <dbReference type="EMBL" id="AAO18458.1"/>
    </source>
</evidence>
<proteinExistence type="predicted"/>
<evidence type="ECO:0000313" key="3">
    <source>
        <dbReference type="Proteomes" id="UP000000763"/>
    </source>
</evidence>
<sequence length="210" mass="22258">MSSSMSGPTCHPQSLSLSSTRRRLEQGRRRPELGRRLTAAGAGREAEQSSSSAGSKAEQQHARPGSPEAGGGQAVAAGPHPQQHALLPQPPRLERRRRCQEHAGSARRCQGSAEQRRRRWRRWVIAEAAPVWAGLAVRGGGARSVVVAPSKTKTAGGGEAAVARGWCSHGRCGRAQWQRPSVATTWCGGGEGREVASGGGEWPDGKAFFC</sequence>
<feature type="region of interest" description="Disordered" evidence="1">
    <location>
        <begin position="1"/>
        <end position="113"/>
    </location>
</feature>
<organism evidence="2 3">
    <name type="scientific">Oryza sativa subsp. japonica</name>
    <name type="common">Rice</name>
    <dbReference type="NCBI Taxonomy" id="39947"/>
    <lineage>
        <taxon>Eukaryota</taxon>
        <taxon>Viridiplantae</taxon>
        <taxon>Streptophyta</taxon>
        <taxon>Embryophyta</taxon>
        <taxon>Tracheophyta</taxon>
        <taxon>Spermatophyta</taxon>
        <taxon>Magnoliopsida</taxon>
        <taxon>Liliopsida</taxon>
        <taxon>Poales</taxon>
        <taxon>Poaceae</taxon>
        <taxon>BOP clade</taxon>
        <taxon>Oryzoideae</taxon>
        <taxon>Oryzeae</taxon>
        <taxon>Oryzinae</taxon>
        <taxon>Oryza</taxon>
        <taxon>Oryza sativa</taxon>
    </lineage>
</organism>
<evidence type="ECO:0000256" key="1">
    <source>
        <dbReference type="SAM" id="MobiDB-lite"/>
    </source>
</evidence>
<dbReference type="AlphaFoldDB" id="Q852B3"/>
<reference evidence="3" key="1">
    <citation type="journal article" date="2005" name="Nature">
        <title>The map-based sequence of the rice genome.</title>
        <authorList>
            <consortium name="International rice genome sequencing project (IRGSP)"/>
            <person name="Matsumoto T."/>
            <person name="Wu J."/>
            <person name="Kanamori H."/>
            <person name="Katayose Y."/>
            <person name="Fujisawa M."/>
            <person name="Namiki N."/>
            <person name="Mizuno H."/>
            <person name="Yamamoto K."/>
            <person name="Antonio B.A."/>
            <person name="Baba T."/>
            <person name="Sakata K."/>
            <person name="Nagamura Y."/>
            <person name="Aoki H."/>
            <person name="Arikawa K."/>
            <person name="Arita K."/>
            <person name="Bito T."/>
            <person name="Chiden Y."/>
            <person name="Fujitsuka N."/>
            <person name="Fukunaka R."/>
            <person name="Hamada M."/>
            <person name="Harada C."/>
            <person name="Hayashi A."/>
            <person name="Hijishita S."/>
            <person name="Honda M."/>
            <person name="Hosokawa S."/>
            <person name="Ichikawa Y."/>
            <person name="Idonuma A."/>
            <person name="Iijima M."/>
            <person name="Ikeda M."/>
            <person name="Ikeno M."/>
            <person name="Ito K."/>
            <person name="Ito S."/>
            <person name="Ito T."/>
            <person name="Ito Y."/>
            <person name="Ito Y."/>
            <person name="Iwabuchi A."/>
            <person name="Kamiya K."/>
            <person name="Karasawa W."/>
            <person name="Kurita K."/>
            <person name="Katagiri S."/>
            <person name="Kikuta A."/>
            <person name="Kobayashi H."/>
            <person name="Kobayashi N."/>
            <person name="Machita K."/>
            <person name="Maehara T."/>
            <person name="Masukawa M."/>
            <person name="Mizubayashi T."/>
            <person name="Mukai Y."/>
            <person name="Nagasaki H."/>
            <person name="Nagata Y."/>
            <person name="Naito S."/>
            <person name="Nakashima M."/>
            <person name="Nakama Y."/>
            <person name="Nakamichi Y."/>
            <person name="Nakamura M."/>
            <person name="Meguro A."/>
            <person name="Negishi M."/>
            <person name="Ohta I."/>
            <person name="Ohta T."/>
            <person name="Okamoto M."/>
            <person name="Ono N."/>
            <person name="Saji S."/>
            <person name="Sakaguchi M."/>
            <person name="Sakai K."/>
            <person name="Shibata M."/>
            <person name="Shimokawa T."/>
            <person name="Song J."/>
            <person name="Takazaki Y."/>
            <person name="Terasawa K."/>
            <person name="Tsugane M."/>
            <person name="Tsuji K."/>
            <person name="Ueda S."/>
            <person name="Waki K."/>
            <person name="Yamagata H."/>
            <person name="Yamamoto M."/>
            <person name="Yamamoto S."/>
            <person name="Yamane H."/>
            <person name="Yoshiki S."/>
            <person name="Yoshihara R."/>
            <person name="Yukawa K."/>
            <person name="Zhong H."/>
            <person name="Yano M."/>
            <person name="Yuan Q."/>
            <person name="Ouyang S."/>
            <person name="Liu J."/>
            <person name="Jones K.M."/>
            <person name="Gansberger K."/>
            <person name="Moffat K."/>
            <person name="Hill J."/>
            <person name="Bera J."/>
            <person name="Fadrosh D."/>
            <person name="Jin S."/>
            <person name="Johri S."/>
            <person name="Kim M."/>
            <person name="Overton L."/>
            <person name="Reardon M."/>
            <person name="Tsitrin T."/>
            <person name="Vuong H."/>
            <person name="Weaver B."/>
            <person name="Ciecko A."/>
            <person name="Tallon L."/>
            <person name="Jackson J."/>
            <person name="Pai G."/>
            <person name="Aken S.V."/>
            <person name="Utterback T."/>
            <person name="Reidmuller S."/>
            <person name="Feldblyum T."/>
            <person name="Hsiao J."/>
            <person name="Zismann V."/>
            <person name="Iobst S."/>
            <person name="de Vazeille A.R."/>
            <person name="Buell C.R."/>
            <person name="Ying K."/>
            <person name="Li Y."/>
            <person name="Lu T."/>
            <person name="Huang Y."/>
            <person name="Zhao Q."/>
            <person name="Feng Q."/>
            <person name="Zhang L."/>
            <person name="Zhu J."/>
            <person name="Weng Q."/>
            <person name="Mu J."/>
            <person name="Lu Y."/>
            <person name="Fan D."/>
            <person name="Liu Y."/>
            <person name="Guan J."/>
            <person name="Zhang Y."/>
            <person name="Yu S."/>
            <person name="Liu X."/>
            <person name="Zhang Y."/>
            <person name="Hong G."/>
            <person name="Han B."/>
            <person name="Choisne N."/>
            <person name="Demange N."/>
            <person name="Orjeda G."/>
            <person name="Samain S."/>
            <person name="Cattolico L."/>
            <person name="Pelletier E."/>
            <person name="Couloux A."/>
            <person name="Segurens B."/>
            <person name="Wincker P."/>
            <person name="D'Hont A."/>
            <person name="Scarpelli C."/>
            <person name="Weissenbach J."/>
            <person name="Salanoubat M."/>
            <person name="Quetier F."/>
            <person name="Yu Y."/>
            <person name="Kim H.R."/>
            <person name="Rambo T."/>
            <person name="Currie J."/>
            <person name="Collura K."/>
            <person name="Luo M."/>
            <person name="Yang T."/>
            <person name="Ammiraju J.S.S."/>
            <person name="Engler F."/>
            <person name="Soderlund C."/>
            <person name="Wing R.A."/>
            <person name="Palmer L.E."/>
            <person name="de la Bastide M."/>
            <person name="Spiegel L."/>
            <person name="Nascimento L."/>
            <person name="Zutavern T."/>
            <person name="O'Shaughnessy A."/>
            <person name="Dike S."/>
            <person name="Dedhia N."/>
            <person name="Preston R."/>
            <person name="Balija V."/>
            <person name="McCombie W.R."/>
            <person name="Chow T."/>
            <person name="Chen H."/>
            <person name="Chung M."/>
            <person name="Chen C."/>
            <person name="Shaw J."/>
            <person name="Wu H."/>
            <person name="Hsiao K."/>
            <person name="Chao Y."/>
            <person name="Chu M."/>
            <person name="Cheng C."/>
            <person name="Hour A."/>
            <person name="Lee P."/>
            <person name="Lin S."/>
            <person name="Lin Y."/>
            <person name="Liou J."/>
            <person name="Liu S."/>
            <person name="Hsing Y."/>
            <person name="Raghuvanshi S."/>
            <person name="Mohanty A."/>
            <person name="Bharti A.K."/>
            <person name="Gaur A."/>
            <person name="Gupta V."/>
            <person name="Kumar D."/>
            <person name="Ravi V."/>
            <person name="Vij S."/>
            <person name="Kapur A."/>
            <person name="Khurana P."/>
            <person name="Khurana P."/>
            <person name="Khurana J.P."/>
            <person name="Tyagi A.K."/>
            <person name="Gaikwad K."/>
            <person name="Singh A."/>
            <person name="Dalal V."/>
            <person name="Srivastava S."/>
            <person name="Dixit A."/>
            <person name="Pal A.K."/>
            <person name="Ghazi I.A."/>
            <person name="Yadav M."/>
            <person name="Pandit A."/>
            <person name="Bhargava A."/>
            <person name="Sureshbabu K."/>
            <person name="Batra K."/>
            <person name="Sharma T.R."/>
            <person name="Mohapatra T."/>
            <person name="Singh N.K."/>
            <person name="Messing J."/>
            <person name="Nelson A.B."/>
            <person name="Fuks G."/>
            <person name="Kavchok S."/>
            <person name="Keizer G."/>
            <person name="Linton E."/>
            <person name="Llaca V."/>
            <person name="Song R."/>
            <person name="Tanyolac B."/>
            <person name="Young S."/>
            <person name="Ho-Il K."/>
            <person name="Hahn J.H."/>
            <person name="Sangsakoo G."/>
            <person name="Vanavichit A."/>
            <person name="de Mattos Luiz.A.T."/>
            <person name="Zimmer P.D."/>
            <person name="Malone G."/>
            <person name="Dellagostin O."/>
            <person name="de Oliveira A.C."/>
            <person name="Bevan M."/>
            <person name="Bancroft I."/>
            <person name="Minx P."/>
            <person name="Cordum H."/>
            <person name="Wilson R."/>
            <person name="Cheng Z."/>
            <person name="Jin W."/>
            <person name="Jiang J."/>
            <person name="Leong S.A."/>
            <person name="Iwama H."/>
            <person name="Gojobori T."/>
            <person name="Itoh T."/>
            <person name="Niimura Y."/>
            <person name="Fujii Y."/>
            <person name="Habara T."/>
            <person name="Sakai H."/>
            <person name="Sato Y."/>
            <person name="Wilson G."/>
            <person name="Kumar K."/>
            <person name="McCouch S."/>
            <person name="Juretic N."/>
            <person name="Hoen D."/>
            <person name="Wright S."/>
            <person name="Bruskiewich R."/>
            <person name="Bureau T."/>
            <person name="Miyao A."/>
            <person name="Hirochika H."/>
            <person name="Nishikawa T."/>
            <person name="Kadowaki K."/>
            <person name="Sugiura M."/>
            <person name="Burr B."/>
            <person name="Sasaki T."/>
        </authorList>
    </citation>
    <scope>NUCLEOTIDE SEQUENCE [LARGE SCALE GENOMIC DNA]</scope>
    <source>
        <strain evidence="3">cv. Nipponbare</strain>
    </source>
</reference>
<gene>
    <name evidence="2" type="primary">OSJNBb0081B07.11</name>
</gene>
<name>Q852B3_ORYSJ</name>
<dbReference type="Proteomes" id="UP000000763">
    <property type="component" value="Chromosome 3"/>
</dbReference>
<feature type="compositionally biased region" description="Polar residues" evidence="1">
    <location>
        <begin position="1"/>
        <end position="13"/>
    </location>
</feature>
<protein>
    <submittedName>
        <fullName evidence="2">Uncharacterized protein</fullName>
    </submittedName>
</protein>
<dbReference type="EMBL" id="AC093018">
    <property type="protein sequence ID" value="AAO18458.1"/>
    <property type="molecule type" value="Genomic_DNA"/>
</dbReference>
<feature type="compositionally biased region" description="Basic and acidic residues" evidence="1">
    <location>
        <begin position="22"/>
        <end position="35"/>
    </location>
</feature>